<dbReference type="Proteomes" id="UP000017836">
    <property type="component" value="Unassembled WGS sequence"/>
</dbReference>
<reference evidence="3" key="1">
    <citation type="journal article" date="2013" name="Science">
        <title>The Amborella genome and the evolution of flowering plants.</title>
        <authorList>
            <consortium name="Amborella Genome Project"/>
        </authorList>
    </citation>
    <scope>NUCLEOTIDE SEQUENCE [LARGE SCALE GENOMIC DNA]</scope>
</reference>
<dbReference type="HOGENOM" id="CLU_2375663_0_0_1"/>
<proteinExistence type="predicted"/>
<keyword evidence="3" id="KW-1185">Reference proteome</keyword>
<protein>
    <submittedName>
        <fullName evidence="2">Uncharacterized protein</fullName>
    </submittedName>
</protein>
<organism evidence="2 3">
    <name type="scientific">Amborella trichopoda</name>
    <dbReference type="NCBI Taxonomy" id="13333"/>
    <lineage>
        <taxon>Eukaryota</taxon>
        <taxon>Viridiplantae</taxon>
        <taxon>Streptophyta</taxon>
        <taxon>Embryophyta</taxon>
        <taxon>Tracheophyta</taxon>
        <taxon>Spermatophyta</taxon>
        <taxon>Magnoliopsida</taxon>
        <taxon>Amborellales</taxon>
        <taxon>Amborellaceae</taxon>
        <taxon>Amborella</taxon>
    </lineage>
</organism>
<dbReference type="EMBL" id="KI392874">
    <property type="protein sequence ID" value="ERN10292.1"/>
    <property type="molecule type" value="Genomic_DNA"/>
</dbReference>
<dbReference type="AlphaFoldDB" id="W1PJZ0"/>
<sequence length="95" mass="10372">MERCARHRQVGQTCSLEFGTGKWGKPVLLKFGPCSSSKIISGLIRAINPASSGLASVVYRPRAHARKISSTRPEFMTTTTRSERKPGPKNRVGMG</sequence>
<feature type="region of interest" description="Disordered" evidence="1">
    <location>
        <begin position="68"/>
        <end position="95"/>
    </location>
</feature>
<evidence type="ECO:0000313" key="2">
    <source>
        <dbReference type="EMBL" id="ERN10292.1"/>
    </source>
</evidence>
<gene>
    <name evidence="2" type="ORF">AMTR_s00177p00034620</name>
</gene>
<name>W1PJZ0_AMBTC</name>
<accession>W1PJZ0</accession>
<evidence type="ECO:0000313" key="3">
    <source>
        <dbReference type="Proteomes" id="UP000017836"/>
    </source>
</evidence>
<feature type="compositionally biased region" description="Polar residues" evidence="1">
    <location>
        <begin position="70"/>
        <end position="80"/>
    </location>
</feature>
<evidence type="ECO:0000256" key="1">
    <source>
        <dbReference type="SAM" id="MobiDB-lite"/>
    </source>
</evidence>
<dbReference type="Gramene" id="ERN10292">
    <property type="protein sequence ID" value="ERN10292"/>
    <property type="gene ID" value="AMTR_s00177p00034620"/>
</dbReference>